<name>A0AAV4NEB1_CAEEX</name>
<reference evidence="1 2" key="1">
    <citation type="submission" date="2021-06" db="EMBL/GenBank/DDBJ databases">
        <title>Caerostris extrusa draft genome.</title>
        <authorList>
            <person name="Kono N."/>
            <person name="Arakawa K."/>
        </authorList>
    </citation>
    <scope>NUCLEOTIDE SEQUENCE [LARGE SCALE GENOMIC DNA]</scope>
</reference>
<dbReference type="Proteomes" id="UP001054945">
    <property type="component" value="Unassembled WGS sequence"/>
</dbReference>
<proteinExistence type="predicted"/>
<protein>
    <recommendedName>
        <fullName evidence="3">Secreted protein</fullName>
    </recommendedName>
</protein>
<sequence length="102" mass="11669">MIFLLLSDLSLALTDENHQISPHQLTLMSALPHQSFRASPSTLLYSAYVTIRRQTMCKLQTKPFITPTPRFSPSTAVQKSLFPFPLLMFRIPEEKRIVSPDH</sequence>
<dbReference type="AlphaFoldDB" id="A0AAV4NEB1"/>
<keyword evidence="2" id="KW-1185">Reference proteome</keyword>
<accession>A0AAV4NEB1</accession>
<evidence type="ECO:0000313" key="2">
    <source>
        <dbReference type="Proteomes" id="UP001054945"/>
    </source>
</evidence>
<evidence type="ECO:0000313" key="1">
    <source>
        <dbReference type="EMBL" id="GIX83041.1"/>
    </source>
</evidence>
<dbReference type="EMBL" id="BPLR01003284">
    <property type="protein sequence ID" value="GIX83041.1"/>
    <property type="molecule type" value="Genomic_DNA"/>
</dbReference>
<gene>
    <name evidence="1" type="ORF">CEXT_422461</name>
</gene>
<comment type="caution">
    <text evidence="1">The sequence shown here is derived from an EMBL/GenBank/DDBJ whole genome shotgun (WGS) entry which is preliminary data.</text>
</comment>
<organism evidence="1 2">
    <name type="scientific">Caerostris extrusa</name>
    <name type="common">Bark spider</name>
    <name type="synonym">Caerostris bankana</name>
    <dbReference type="NCBI Taxonomy" id="172846"/>
    <lineage>
        <taxon>Eukaryota</taxon>
        <taxon>Metazoa</taxon>
        <taxon>Ecdysozoa</taxon>
        <taxon>Arthropoda</taxon>
        <taxon>Chelicerata</taxon>
        <taxon>Arachnida</taxon>
        <taxon>Araneae</taxon>
        <taxon>Araneomorphae</taxon>
        <taxon>Entelegynae</taxon>
        <taxon>Araneoidea</taxon>
        <taxon>Araneidae</taxon>
        <taxon>Caerostris</taxon>
    </lineage>
</organism>
<evidence type="ECO:0008006" key="3">
    <source>
        <dbReference type="Google" id="ProtNLM"/>
    </source>
</evidence>